<dbReference type="OrthoDB" id="3473305at2759"/>
<sequence>MATFHLFPRLPLELRIQIWALATADRIVHVNRCIGDVDGEKGFWSPDLPPGVTRACRESRTYCNYRKAFILERSPRYVWVNFEYDTIQMRGMILCHIYEPNEKENIRNLRAELIDDVWQVDEVEAFIFYNIHYLLRFSQLNDFVVVETRNSVSRVTKRYIRAPKGERKWIGLPDGIL</sequence>
<dbReference type="PANTHER" id="PTHR35910">
    <property type="entry name" value="2EXR DOMAIN-CONTAINING PROTEIN"/>
    <property type="match status" value="1"/>
</dbReference>
<dbReference type="Pfam" id="PF20150">
    <property type="entry name" value="2EXR"/>
    <property type="match status" value="1"/>
</dbReference>
<proteinExistence type="predicted"/>
<evidence type="ECO:0000313" key="3">
    <source>
        <dbReference type="Proteomes" id="UP000244855"/>
    </source>
</evidence>
<accession>A0A2V1DT28</accession>
<evidence type="ECO:0000259" key="1">
    <source>
        <dbReference type="Pfam" id="PF20150"/>
    </source>
</evidence>
<dbReference type="AlphaFoldDB" id="A0A2V1DT28"/>
<dbReference type="Proteomes" id="UP000244855">
    <property type="component" value="Unassembled WGS sequence"/>
</dbReference>
<protein>
    <recommendedName>
        <fullName evidence="1">2EXR domain-containing protein</fullName>
    </recommendedName>
</protein>
<gene>
    <name evidence="2" type="ORF">DM02DRAFT_349092</name>
</gene>
<dbReference type="PANTHER" id="PTHR35910:SF1">
    <property type="entry name" value="2EXR DOMAIN-CONTAINING PROTEIN"/>
    <property type="match status" value="1"/>
</dbReference>
<name>A0A2V1DT28_9PLEO</name>
<dbReference type="InterPro" id="IPR045518">
    <property type="entry name" value="2EXR"/>
</dbReference>
<organism evidence="2 3">
    <name type="scientific">Periconia macrospinosa</name>
    <dbReference type="NCBI Taxonomy" id="97972"/>
    <lineage>
        <taxon>Eukaryota</taxon>
        <taxon>Fungi</taxon>
        <taxon>Dikarya</taxon>
        <taxon>Ascomycota</taxon>
        <taxon>Pezizomycotina</taxon>
        <taxon>Dothideomycetes</taxon>
        <taxon>Pleosporomycetidae</taxon>
        <taxon>Pleosporales</taxon>
        <taxon>Massarineae</taxon>
        <taxon>Periconiaceae</taxon>
        <taxon>Periconia</taxon>
    </lineage>
</organism>
<feature type="domain" description="2EXR" evidence="1">
    <location>
        <begin position="4"/>
        <end position="87"/>
    </location>
</feature>
<keyword evidence="3" id="KW-1185">Reference proteome</keyword>
<evidence type="ECO:0000313" key="2">
    <source>
        <dbReference type="EMBL" id="PVI01413.1"/>
    </source>
</evidence>
<dbReference type="EMBL" id="KZ805358">
    <property type="protein sequence ID" value="PVI01413.1"/>
    <property type="molecule type" value="Genomic_DNA"/>
</dbReference>
<reference evidence="2 3" key="1">
    <citation type="journal article" date="2018" name="Sci. Rep.">
        <title>Comparative genomics provides insights into the lifestyle and reveals functional heterogeneity of dark septate endophytic fungi.</title>
        <authorList>
            <person name="Knapp D.G."/>
            <person name="Nemeth J.B."/>
            <person name="Barry K."/>
            <person name="Hainaut M."/>
            <person name="Henrissat B."/>
            <person name="Johnson J."/>
            <person name="Kuo A."/>
            <person name="Lim J.H.P."/>
            <person name="Lipzen A."/>
            <person name="Nolan M."/>
            <person name="Ohm R.A."/>
            <person name="Tamas L."/>
            <person name="Grigoriev I.V."/>
            <person name="Spatafora J.W."/>
            <person name="Nagy L.G."/>
            <person name="Kovacs G.M."/>
        </authorList>
    </citation>
    <scope>NUCLEOTIDE SEQUENCE [LARGE SCALE GENOMIC DNA]</scope>
    <source>
        <strain evidence="2 3">DSE2036</strain>
    </source>
</reference>